<sequence length="82" mass="9643">MRYIREYKKGLYLSLITSGKLNSYLADIDRQAQAMYLQLVEQMTQNGESETFKAKNQLEWACQMNNISNRAREVMNTKLIFV</sequence>
<accession>A0A845SQA2</accession>
<dbReference type="InterPro" id="IPR026989">
    <property type="entry name" value="TnpV"/>
</dbReference>
<evidence type="ECO:0000313" key="1">
    <source>
        <dbReference type="EMBL" id="NDO39239.1"/>
    </source>
</evidence>
<dbReference type="Pfam" id="PF14198">
    <property type="entry name" value="TnpV"/>
    <property type="match status" value="1"/>
</dbReference>
<comment type="caution">
    <text evidence="1">The sequence shown here is derived from an EMBL/GenBank/DDBJ whole genome shotgun (WGS) entry which is preliminary data.</text>
</comment>
<dbReference type="EMBL" id="VIQT01000010">
    <property type="protein sequence ID" value="NDO39239.1"/>
    <property type="molecule type" value="Genomic_DNA"/>
</dbReference>
<dbReference type="AlphaFoldDB" id="A0A845SQA2"/>
<proteinExistence type="predicted"/>
<dbReference type="Proteomes" id="UP000462501">
    <property type="component" value="Unassembled WGS sequence"/>
</dbReference>
<protein>
    <submittedName>
        <fullName evidence="1">TnpV protein</fullName>
    </submittedName>
</protein>
<evidence type="ECO:0000313" key="2">
    <source>
        <dbReference type="Proteomes" id="UP000462501"/>
    </source>
</evidence>
<name>A0A845SQA2_9FIRM</name>
<organism evidence="1 2">
    <name type="scientific">Anaerotruncus colihominis</name>
    <dbReference type="NCBI Taxonomy" id="169435"/>
    <lineage>
        <taxon>Bacteria</taxon>
        <taxon>Bacillati</taxon>
        <taxon>Bacillota</taxon>
        <taxon>Clostridia</taxon>
        <taxon>Eubacteriales</taxon>
        <taxon>Oscillospiraceae</taxon>
        <taxon>Anaerotruncus</taxon>
    </lineage>
</organism>
<reference evidence="1 2" key="1">
    <citation type="submission" date="2019-06" db="EMBL/GenBank/DDBJ databases">
        <title>Draft genome sequences of 15 bacterial species constituting the stable defined intestinal microbiota of the GM15 gnotobiotic mouse model.</title>
        <authorList>
            <person name="Elie C."/>
            <person name="Mathieu A."/>
            <person name="Saliou A."/>
            <person name="Darnaud M."/>
            <person name="Leulier F."/>
            <person name="Tamellini A."/>
        </authorList>
    </citation>
    <scope>NUCLEOTIDE SEQUENCE [LARGE SCALE GENOMIC DNA]</scope>
    <source>
        <strain evidence="1 2">JM4-15</strain>
    </source>
</reference>
<gene>
    <name evidence="1" type="ORF">FMM72_08200</name>
</gene>